<feature type="domain" description="HTH lacI-type" evidence="4">
    <location>
        <begin position="4"/>
        <end position="58"/>
    </location>
</feature>
<dbReference type="SUPFAM" id="SSF47413">
    <property type="entry name" value="lambda repressor-like DNA-binding domains"/>
    <property type="match status" value="1"/>
</dbReference>
<comment type="caution">
    <text evidence="5">The sequence shown here is derived from an EMBL/GenBank/DDBJ whole genome shotgun (WGS) entry which is preliminary data.</text>
</comment>
<dbReference type="GO" id="GO:0003700">
    <property type="term" value="F:DNA-binding transcription factor activity"/>
    <property type="evidence" value="ECO:0007669"/>
    <property type="project" value="TreeGrafter"/>
</dbReference>
<keyword evidence="3" id="KW-0804">Transcription</keyword>
<accession>A0A553V5B7</accession>
<dbReference type="Gene3D" id="1.10.260.40">
    <property type="entry name" value="lambda repressor-like DNA-binding domains"/>
    <property type="match status" value="1"/>
</dbReference>
<dbReference type="PANTHER" id="PTHR30146">
    <property type="entry name" value="LACI-RELATED TRANSCRIPTIONAL REPRESSOR"/>
    <property type="match status" value="1"/>
</dbReference>
<evidence type="ECO:0000256" key="3">
    <source>
        <dbReference type="ARBA" id="ARBA00023163"/>
    </source>
</evidence>
<dbReference type="SUPFAM" id="SSF53822">
    <property type="entry name" value="Periplasmic binding protein-like I"/>
    <property type="match status" value="1"/>
</dbReference>
<evidence type="ECO:0000313" key="5">
    <source>
        <dbReference type="EMBL" id="TSA87411.1"/>
    </source>
</evidence>
<dbReference type="InterPro" id="IPR028082">
    <property type="entry name" value="Peripla_BP_I"/>
</dbReference>
<keyword evidence="1" id="KW-0805">Transcription regulation</keyword>
<reference evidence="5 6" key="1">
    <citation type="submission" date="2019-07" db="EMBL/GenBank/DDBJ databases">
        <title>Deinococcus detaillus sp. nov., isolated from humus soil in Antarctica.</title>
        <authorList>
            <person name="Zhang K."/>
        </authorList>
    </citation>
    <scope>NUCLEOTIDE SEQUENCE [LARGE SCALE GENOMIC DNA]</scope>
    <source>
        <strain evidence="5 6">H1</strain>
    </source>
</reference>
<dbReference type="GO" id="GO:0000976">
    <property type="term" value="F:transcription cis-regulatory region binding"/>
    <property type="evidence" value="ECO:0007669"/>
    <property type="project" value="TreeGrafter"/>
</dbReference>
<name>A0A553V5B7_9DEIO</name>
<dbReference type="PANTHER" id="PTHR30146:SF120">
    <property type="entry name" value="ALANINE RACEMASE"/>
    <property type="match status" value="1"/>
</dbReference>
<keyword evidence="6" id="KW-1185">Reference proteome</keyword>
<evidence type="ECO:0000313" key="6">
    <source>
        <dbReference type="Proteomes" id="UP000316092"/>
    </source>
</evidence>
<dbReference type="Pfam" id="PF13377">
    <property type="entry name" value="Peripla_BP_3"/>
    <property type="match status" value="1"/>
</dbReference>
<dbReference type="OrthoDB" id="58408at2"/>
<gene>
    <name evidence="5" type="ORF">FNU79_02690</name>
</gene>
<proteinExistence type="predicted"/>
<dbReference type="CDD" id="cd01392">
    <property type="entry name" value="HTH_LacI"/>
    <property type="match status" value="1"/>
</dbReference>
<dbReference type="AlphaFoldDB" id="A0A553V5B7"/>
<dbReference type="PROSITE" id="PS00356">
    <property type="entry name" value="HTH_LACI_1"/>
    <property type="match status" value="1"/>
</dbReference>
<organism evidence="5 6">
    <name type="scientific">Deinococcus detaillensis</name>
    <dbReference type="NCBI Taxonomy" id="2592048"/>
    <lineage>
        <taxon>Bacteria</taxon>
        <taxon>Thermotogati</taxon>
        <taxon>Deinococcota</taxon>
        <taxon>Deinococci</taxon>
        <taxon>Deinococcales</taxon>
        <taxon>Deinococcaceae</taxon>
        <taxon>Deinococcus</taxon>
    </lineage>
</organism>
<dbReference type="InterPro" id="IPR046335">
    <property type="entry name" value="LacI/GalR-like_sensor"/>
</dbReference>
<sequence length="338" mass="35815">MTKPSVLDVARSAGVGASTVSRVLNNHPHISESAKARVLAAVEELGYTPNLSARSLRSGQTGAISVLLPMTGTAFYETLLSAVQAGLEVHDYDLALFPLLGERRFRRFRESGALLYHADALLIVSQSPDQLYAGRLPFNKPVVLLDAHHPHHHSISFDNPAAGRMAAELALSRRLPLVLLDVAEGPGDWPSPAFLERRGGVLETLSRRGVTPIQTLHAHTSPNYGREAAQQLIASGIRPPFFLLALSDDLALGASRQLLEAGWQAGRDYLLLGFDGSLEAAQAGMSSVAQPVSQMGGAAAETLLAALGGGLSTLTQRVFAPSLQERASTAASLVLGSR</sequence>
<protein>
    <submittedName>
        <fullName evidence="5">LacI family transcriptional regulator</fullName>
    </submittedName>
</protein>
<dbReference type="InterPro" id="IPR010982">
    <property type="entry name" value="Lambda_DNA-bd_dom_sf"/>
</dbReference>
<dbReference type="Gene3D" id="3.40.50.2300">
    <property type="match status" value="2"/>
</dbReference>
<dbReference type="InterPro" id="IPR000843">
    <property type="entry name" value="HTH_LacI"/>
</dbReference>
<dbReference type="Proteomes" id="UP000316092">
    <property type="component" value="Unassembled WGS sequence"/>
</dbReference>
<dbReference type="PROSITE" id="PS50932">
    <property type="entry name" value="HTH_LACI_2"/>
    <property type="match status" value="1"/>
</dbReference>
<dbReference type="EMBL" id="VKDB01000002">
    <property type="protein sequence ID" value="TSA87411.1"/>
    <property type="molecule type" value="Genomic_DNA"/>
</dbReference>
<dbReference type="RefSeq" id="WP_143719371.1">
    <property type="nucleotide sequence ID" value="NZ_VKDB01000002.1"/>
</dbReference>
<keyword evidence="2" id="KW-0238">DNA-binding</keyword>
<evidence type="ECO:0000256" key="2">
    <source>
        <dbReference type="ARBA" id="ARBA00023125"/>
    </source>
</evidence>
<evidence type="ECO:0000259" key="4">
    <source>
        <dbReference type="PROSITE" id="PS50932"/>
    </source>
</evidence>
<dbReference type="Pfam" id="PF00356">
    <property type="entry name" value="LacI"/>
    <property type="match status" value="1"/>
</dbReference>
<dbReference type="SMART" id="SM00354">
    <property type="entry name" value="HTH_LACI"/>
    <property type="match status" value="1"/>
</dbReference>
<evidence type="ECO:0000256" key="1">
    <source>
        <dbReference type="ARBA" id="ARBA00023015"/>
    </source>
</evidence>